<sequence length="130" mass="15369">MKAPSFPTNTGIAHEQENRGVQAWQERKRERSYPVDYERDGSKRWGGDKKHSGRLKFRTGPVQKEMLGIQGQKRRRWTDKLGSRAHLKFCQVLHRRNEFCRPSEIDLSVTSRNILSWILLVEEAFRKFTN</sequence>
<gene>
    <name evidence="2" type="ORF">RSOLAG1IB_10993</name>
</gene>
<evidence type="ECO:0000313" key="2">
    <source>
        <dbReference type="EMBL" id="CEL64010.1"/>
    </source>
</evidence>
<evidence type="ECO:0000313" key="3">
    <source>
        <dbReference type="Proteomes" id="UP000059188"/>
    </source>
</evidence>
<protein>
    <submittedName>
        <fullName evidence="2">Uncharacterized protein</fullName>
    </submittedName>
</protein>
<feature type="compositionally biased region" description="Basic and acidic residues" evidence="1">
    <location>
        <begin position="25"/>
        <end position="50"/>
    </location>
</feature>
<name>A0A0B7G222_THACB</name>
<dbReference type="AlphaFoldDB" id="A0A0B7G222"/>
<reference evidence="2 3" key="1">
    <citation type="submission" date="2014-11" db="EMBL/GenBank/DDBJ databases">
        <authorList>
            <person name="Wibberg Daniel"/>
        </authorList>
    </citation>
    <scope>NUCLEOTIDE SEQUENCE [LARGE SCALE GENOMIC DNA]</scope>
    <source>
        <strain evidence="2">Rhizoctonia solani AG1-IB 7/3/14</strain>
    </source>
</reference>
<evidence type="ECO:0000256" key="1">
    <source>
        <dbReference type="SAM" id="MobiDB-lite"/>
    </source>
</evidence>
<feature type="compositionally biased region" description="Polar residues" evidence="1">
    <location>
        <begin position="1"/>
        <end position="11"/>
    </location>
</feature>
<dbReference type="EMBL" id="LN679193">
    <property type="protein sequence ID" value="CEL64010.1"/>
    <property type="molecule type" value="Genomic_DNA"/>
</dbReference>
<feature type="region of interest" description="Disordered" evidence="1">
    <location>
        <begin position="1"/>
        <end position="55"/>
    </location>
</feature>
<dbReference type="Proteomes" id="UP000059188">
    <property type="component" value="Unassembled WGS sequence"/>
</dbReference>
<keyword evidence="3" id="KW-1185">Reference proteome</keyword>
<accession>A0A0B7G222</accession>
<proteinExistence type="predicted"/>
<organism evidence="2 3">
    <name type="scientific">Thanatephorus cucumeris (strain AG1-IB / isolate 7/3/14)</name>
    <name type="common">Lettuce bottom rot fungus</name>
    <name type="synonym">Rhizoctonia solani</name>
    <dbReference type="NCBI Taxonomy" id="1108050"/>
    <lineage>
        <taxon>Eukaryota</taxon>
        <taxon>Fungi</taxon>
        <taxon>Dikarya</taxon>
        <taxon>Basidiomycota</taxon>
        <taxon>Agaricomycotina</taxon>
        <taxon>Agaricomycetes</taxon>
        <taxon>Cantharellales</taxon>
        <taxon>Ceratobasidiaceae</taxon>
        <taxon>Rhizoctonia</taxon>
        <taxon>Rhizoctonia solani AG-1</taxon>
    </lineage>
</organism>